<evidence type="ECO:0000313" key="1">
    <source>
        <dbReference type="EMBL" id="KAF2764013.1"/>
    </source>
</evidence>
<evidence type="ECO:0000313" key="2">
    <source>
        <dbReference type="Proteomes" id="UP000799436"/>
    </source>
</evidence>
<accession>A0A6G1KTM0</accession>
<reference evidence="1" key="1">
    <citation type="journal article" date="2020" name="Stud. Mycol.">
        <title>101 Dothideomycetes genomes: a test case for predicting lifestyles and emergence of pathogens.</title>
        <authorList>
            <person name="Haridas S."/>
            <person name="Albert R."/>
            <person name="Binder M."/>
            <person name="Bloem J."/>
            <person name="Labutti K."/>
            <person name="Salamov A."/>
            <person name="Andreopoulos B."/>
            <person name="Baker S."/>
            <person name="Barry K."/>
            <person name="Bills G."/>
            <person name="Bluhm B."/>
            <person name="Cannon C."/>
            <person name="Castanera R."/>
            <person name="Culley D."/>
            <person name="Daum C."/>
            <person name="Ezra D."/>
            <person name="Gonzalez J."/>
            <person name="Henrissat B."/>
            <person name="Kuo A."/>
            <person name="Liang C."/>
            <person name="Lipzen A."/>
            <person name="Lutzoni F."/>
            <person name="Magnuson J."/>
            <person name="Mondo S."/>
            <person name="Nolan M."/>
            <person name="Ohm R."/>
            <person name="Pangilinan J."/>
            <person name="Park H.-J."/>
            <person name="Ramirez L."/>
            <person name="Alfaro M."/>
            <person name="Sun H."/>
            <person name="Tritt A."/>
            <person name="Yoshinaga Y."/>
            <person name="Zwiers L.-H."/>
            <person name="Turgeon B."/>
            <person name="Goodwin S."/>
            <person name="Spatafora J."/>
            <person name="Crous P."/>
            <person name="Grigoriev I."/>
        </authorList>
    </citation>
    <scope>NUCLEOTIDE SEQUENCE</scope>
    <source>
        <strain evidence="1">CBS 116005</strain>
    </source>
</reference>
<dbReference type="Proteomes" id="UP000799436">
    <property type="component" value="Unassembled WGS sequence"/>
</dbReference>
<dbReference type="AlphaFoldDB" id="A0A6G1KTM0"/>
<organism evidence="1 2">
    <name type="scientific">Teratosphaeria nubilosa</name>
    <dbReference type="NCBI Taxonomy" id="161662"/>
    <lineage>
        <taxon>Eukaryota</taxon>
        <taxon>Fungi</taxon>
        <taxon>Dikarya</taxon>
        <taxon>Ascomycota</taxon>
        <taxon>Pezizomycotina</taxon>
        <taxon>Dothideomycetes</taxon>
        <taxon>Dothideomycetidae</taxon>
        <taxon>Mycosphaerellales</taxon>
        <taxon>Teratosphaeriaceae</taxon>
        <taxon>Teratosphaeria</taxon>
    </lineage>
</organism>
<gene>
    <name evidence="1" type="ORF">EJ03DRAFT_42913</name>
</gene>
<sequence>MEHRVDIKRPDGAFGYGAYLSFSSGTIRKGTWLGEYLGEIRPLNTHVHSRYLHSVPNVCEIDASTVLFSYRVSTKIWQLSS</sequence>
<protein>
    <recommendedName>
        <fullName evidence="3">SET domain-containing protein</fullName>
    </recommendedName>
</protein>
<proteinExistence type="predicted"/>
<dbReference type="EMBL" id="ML995945">
    <property type="protein sequence ID" value="KAF2764013.1"/>
    <property type="molecule type" value="Genomic_DNA"/>
</dbReference>
<evidence type="ECO:0008006" key="3">
    <source>
        <dbReference type="Google" id="ProtNLM"/>
    </source>
</evidence>
<keyword evidence="2" id="KW-1185">Reference proteome</keyword>
<name>A0A6G1KTM0_9PEZI</name>
<dbReference type="OrthoDB" id="308383at2759"/>